<name>A0A7W7Z4K1_9BRAD</name>
<sequence length="51" mass="5696">MSQRETAEFKAELRKAFSDAIDLVGLEAFKRTSLFGSNDRAYLATKNQQAA</sequence>
<comment type="caution">
    <text evidence="1">The sequence shown here is derived from an EMBL/GenBank/DDBJ whole genome shotgun (WGS) entry which is preliminary data.</text>
</comment>
<gene>
    <name evidence="1" type="ORF">HNR60_002586</name>
</gene>
<evidence type="ECO:0000313" key="1">
    <source>
        <dbReference type="EMBL" id="MBB5047829.1"/>
    </source>
</evidence>
<proteinExistence type="predicted"/>
<dbReference type="AlphaFoldDB" id="A0A7W7Z4K1"/>
<keyword evidence="2" id="KW-1185">Reference proteome</keyword>
<accession>A0A7W7Z4K1</accession>
<dbReference type="EMBL" id="JACHIH010000015">
    <property type="protein sequence ID" value="MBB5047829.1"/>
    <property type="molecule type" value="Genomic_DNA"/>
</dbReference>
<evidence type="ECO:0000313" key="2">
    <source>
        <dbReference type="Proteomes" id="UP000542353"/>
    </source>
</evidence>
<dbReference type="RefSeq" id="WP_184258053.1">
    <property type="nucleotide sequence ID" value="NZ_JACHIH010000015.1"/>
</dbReference>
<reference evidence="1 2" key="1">
    <citation type="submission" date="2020-08" db="EMBL/GenBank/DDBJ databases">
        <title>Genomic Encyclopedia of Type Strains, Phase IV (KMG-IV): sequencing the most valuable type-strain genomes for metagenomic binning, comparative biology and taxonomic classification.</title>
        <authorList>
            <person name="Goeker M."/>
        </authorList>
    </citation>
    <scope>NUCLEOTIDE SEQUENCE [LARGE SCALE GENOMIC DNA]</scope>
    <source>
        <strain evidence="1 2">DSM 12706</strain>
    </source>
</reference>
<dbReference type="Proteomes" id="UP000542353">
    <property type="component" value="Unassembled WGS sequence"/>
</dbReference>
<protein>
    <submittedName>
        <fullName evidence="1">Uncharacterized protein</fullName>
    </submittedName>
</protein>
<organism evidence="1 2">
    <name type="scientific">Rhodopseudomonas rhenobacensis</name>
    <dbReference type="NCBI Taxonomy" id="87461"/>
    <lineage>
        <taxon>Bacteria</taxon>
        <taxon>Pseudomonadati</taxon>
        <taxon>Pseudomonadota</taxon>
        <taxon>Alphaproteobacteria</taxon>
        <taxon>Hyphomicrobiales</taxon>
        <taxon>Nitrobacteraceae</taxon>
        <taxon>Rhodopseudomonas</taxon>
    </lineage>
</organism>